<proteinExistence type="predicted"/>
<dbReference type="InterPro" id="IPR029058">
    <property type="entry name" value="AB_hydrolase_fold"/>
</dbReference>
<evidence type="ECO:0000313" key="3">
    <source>
        <dbReference type="EMBL" id="RPE67390.1"/>
    </source>
</evidence>
<dbReference type="AlphaFoldDB" id="A0A3N4V0M3"/>
<evidence type="ECO:0000313" key="4">
    <source>
        <dbReference type="Proteomes" id="UP000269689"/>
    </source>
</evidence>
<name>A0A3N4V0M3_9RHOB</name>
<dbReference type="InterPro" id="IPR000073">
    <property type="entry name" value="AB_hydrolase_1"/>
</dbReference>
<evidence type="ECO:0000259" key="2">
    <source>
        <dbReference type="Pfam" id="PF12697"/>
    </source>
</evidence>
<sequence>MRIKISHHTINISDQGPQDGPALVFAHSLGSDLSQWDALCAKLPDSLRLVRYDARGHGASGAPDTPYSMGQLIKDAEHVLDHLNVRDCVFLGAGMGGLIAQGLAVKRLDQIRALVLCGSAAKLGTPQTWARQIEMAQAQGMAQIAYNAMPLTFPRKTQDSTHARHWQSQCAQMDVQGYVGCCAAISGTDFYTPTAALRLPCLGLCGIDDRVTPPDLMRETVGLIAGSRFQLIRRAGHLPMLDAPTACAIHLNAFLGELGLPHLQPA</sequence>
<feature type="domain" description="AB hydrolase-1" evidence="2">
    <location>
        <begin position="23"/>
        <end position="248"/>
    </location>
</feature>
<protein>
    <submittedName>
        <fullName evidence="3">3-oxoadipate enol-lactonase</fullName>
    </submittedName>
</protein>
<dbReference type="GO" id="GO:0016787">
    <property type="term" value="F:hydrolase activity"/>
    <property type="evidence" value="ECO:0007669"/>
    <property type="project" value="UniProtKB-KW"/>
</dbReference>
<dbReference type="GO" id="GO:0016020">
    <property type="term" value="C:membrane"/>
    <property type="evidence" value="ECO:0007669"/>
    <property type="project" value="TreeGrafter"/>
</dbReference>
<dbReference type="SUPFAM" id="SSF53474">
    <property type="entry name" value="alpha/beta-Hydrolases"/>
    <property type="match status" value="1"/>
</dbReference>
<comment type="caution">
    <text evidence="3">The sequence shown here is derived from an EMBL/GenBank/DDBJ whole genome shotgun (WGS) entry which is preliminary data.</text>
</comment>
<dbReference type="Gene3D" id="3.40.50.1820">
    <property type="entry name" value="alpha/beta hydrolase"/>
    <property type="match status" value="1"/>
</dbReference>
<gene>
    <name evidence="3" type="ORF">EDD53_1797</name>
</gene>
<dbReference type="PANTHER" id="PTHR43798:SF31">
    <property type="entry name" value="AB HYDROLASE SUPERFAMILY PROTEIN YCLE"/>
    <property type="match status" value="1"/>
</dbReference>
<dbReference type="EMBL" id="RKQK01000002">
    <property type="protein sequence ID" value="RPE67390.1"/>
    <property type="molecule type" value="Genomic_DNA"/>
</dbReference>
<dbReference type="Proteomes" id="UP000269689">
    <property type="component" value="Unassembled WGS sequence"/>
</dbReference>
<dbReference type="RefSeq" id="WP_123792835.1">
    <property type="nucleotide sequence ID" value="NZ_RKQK01000002.1"/>
</dbReference>
<dbReference type="OrthoDB" id="9793083at2"/>
<keyword evidence="4" id="KW-1185">Reference proteome</keyword>
<dbReference type="Pfam" id="PF12697">
    <property type="entry name" value="Abhydrolase_6"/>
    <property type="match status" value="1"/>
</dbReference>
<organism evidence="3 4">
    <name type="scientific">Pacificibacter maritimus</name>
    <dbReference type="NCBI Taxonomy" id="762213"/>
    <lineage>
        <taxon>Bacteria</taxon>
        <taxon>Pseudomonadati</taxon>
        <taxon>Pseudomonadota</taxon>
        <taxon>Alphaproteobacteria</taxon>
        <taxon>Rhodobacterales</taxon>
        <taxon>Roseobacteraceae</taxon>
        <taxon>Pacificibacter</taxon>
    </lineage>
</organism>
<dbReference type="PRINTS" id="PR00111">
    <property type="entry name" value="ABHYDROLASE"/>
</dbReference>
<keyword evidence="1" id="KW-0378">Hydrolase</keyword>
<dbReference type="PANTHER" id="PTHR43798">
    <property type="entry name" value="MONOACYLGLYCEROL LIPASE"/>
    <property type="match status" value="1"/>
</dbReference>
<evidence type="ECO:0000256" key="1">
    <source>
        <dbReference type="ARBA" id="ARBA00022801"/>
    </source>
</evidence>
<dbReference type="InterPro" id="IPR050266">
    <property type="entry name" value="AB_hydrolase_sf"/>
</dbReference>
<reference evidence="3 4" key="1">
    <citation type="submission" date="2018-11" db="EMBL/GenBank/DDBJ databases">
        <title>Genomic Encyclopedia of Type Strains, Phase IV (KMG-IV): sequencing the most valuable type-strain genomes for metagenomic binning, comparative biology and taxonomic classification.</title>
        <authorList>
            <person name="Goeker M."/>
        </authorList>
    </citation>
    <scope>NUCLEOTIDE SEQUENCE [LARGE SCALE GENOMIC DNA]</scope>
    <source>
        <strain evidence="3 4">DSM 104731</strain>
    </source>
</reference>
<accession>A0A3N4V0M3</accession>